<dbReference type="CDD" id="cd00077">
    <property type="entry name" value="HDc"/>
    <property type="match status" value="1"/>
</dbReference>
<name>A0A7Z6ZVC6_9GAMM</name>
<keyword evidence="2" id="KW-0378">Hydrolase</keyword>
<dbReference type="Pfam" id="PF13487">
    <property type="entry name" value="HD_5"/>
    <property type="match status" value="1"/>
</dbReference>
<dbReference type="EMBL" id="PIPR01000001">
    <property type="protein sequence ID" value="RUO41745.1"/>
    <property type="molecule type" value="Genomic_DNA"/>
</dbReference>
<feature type="domain" description="HD-GYP" evidence="1">
    <location>
        <begin position="290"/>
        <end position="500"/>
    </location>
</feature>
<evidence type="ECO:0000313" key="3">
    <source>
        <dbReference type="Proteomes" id="UP000287766"/>
    </source>
</evidence>
<dbReference type="AlphaFoldDB" id="A0A7Z6ZVC6"/>
<evidence type="ECO:0000313" key="2">
    <source>
        <dbReference type="EMBL" id="RUO41745.1"/>
    </source>
</evidence>
<dbReference type="GO" id="GO:0008081">
    <property type="term" value="F:phosphoric diester hydrolase activity"/>
    <property type="evidence" value="ECO:0007669"/>
    <property type="project" value="UniProtKB-ARBA"/>
</dbReference>
<comment type="caution">
    <text evidence="2">The sequence shown here is derived from an EMBL/GenBank/DDBJ whole genome shotgun (WGS) entry which is preliminary data.</text>
</comment>
<dbReference type="InterPro" id="IPR029016">
    <property type="entry name" value="GAF-like_dom_sf"/>
</dbReference>
<dbReference type="SUPFAM" id="SSF109604">
    <property type="entry name" value="HD-domain/PDEase-like"/>
    <property type="match status" value="1"/>
</dbReference>
<dbReference type="PANTHER" id="PTHR43155:SF2">
    <property type="entry name" value="CYCLIC DI-GMP PHOSPHODIESTERASE PA4108"/>
    <property type="match status" value="1"/>
</dbReference>
<dbReference type="InterPro" id="IPR037522">
    <property type="entry name" value="HD_GYP_dom"/>
</dbReference>
<sequence>MSTEHLVERIRYLNHIGIALTAERDPLRLLEMILSSARKLTGADAGSLYLIEGEDRDRTLHFALVQNDQLKIHYGGSGEPLSDNFAPLPLFNNGQPNDSMIVVSAVLNEKTIVIDDAYHADGFDFSGTRAFDEKTGYHTESVLVIPLRNHENEVIAALQLINKKDNGTTQAFHDDDIELAESLASQAAIALTNQRLIGELETLFESFTQLIAEAIDAKSPQTGAHCRRVPELTLMIADAASGSQYPGIETFTMDERERYELKTAAWMHDCGKIVTPPHVVEKSRKLETIYDRLGTIEARFAALAAQPEWANRRVELADDLEFLRVANAGSEFMSDEEVARVQRIATRTYPTLEGEQQPLLTAQEVEFLSIRRGTLTAEERKIMEDHMVHTINMLEKLPFPKHLRRVPEFAGGHHERMDGNGYPRGLTKEQMSIPARIMGIADVFEALTAPERSYKKPMPLSQSLTIMGRMVENNHLDADLFRLFVDKQVYLSYAQRFLQPEQIDTVDLTQLPGYSAR</sequence>
<dbReference type="Gene3D" id="3.30.450.40">
    <property type="match status" value="1"/>
</dbReference>
<dbReference type="InterPro" id="IPR003018">
    <property type="entry name" value="GAF"/>
</dbReference>
<gene>
    <name evidence="2" type="ORF">CWE22_06200</name>
</gene>
<proteinExistence type="predicted"/>
<dbReference type="SMART" id="SM00065">
    <property type="entry name" value="GAF"/>
    <property type="match status" value="1"/>
</dbReference>
<reference evidence="3" key="1">
    <citation type="journal article" date="2018" name="Front. Microbiol.">
        <title>Genome-Based Analysis Reveals the Taxonomy and Diversity of the Family Idiomarinaceae.</title>
        <authorList>
            <person name="Liu Y."/>
            <person name="Lai Q."/>
            <person name="Shao Z."/>
        </authorList>
    </citation>
    <scope>NUCLEOTIDE SEQUENCE [LARGE SCALE GENOMIC DNA]</scope>
    <source>
        <strain evidence="3">KYW314</strain>
    </source>
</reference>
<dbReference type="SUPFAM" id="SSF55781">
    <property type="entry name" value="GAF domain-like"/>
    <property type="match status" value="1"/>
</dbReference>
<dbReference type="Pfam" id="PF01590">
    <property type="entry name" value="GAF"/>
    <property type="match status" value="1"/>
</dbReference>
<dbReference type="InterPro" id="IPR003607">
    <property type="entry name" value="HD/PDEase_dom"/>
</dbReference>
<keyword evidence="3" id="KW-1185">Reference proteome</keyword>
<dbReference type="RefSeq" id="WP_169930477.1">
    <property type="nucleotide sequence ID" value="NZ_PIPR01000001.1"/>
</dbReference>
<dbReference type="PROSITE" id="PS51832">
    <property type="entry name" value="HD_GYP"/>
    <property type="match status" value="1"/>
</dbReference>
<dbReference type="Proteomes" id="UP000287766">
    <property type="component" value="Unassembled WGS sequence"/>
</dbReference>
<organism evidence="2 3">
    <name type="scientific">Pseudidiomarina aestuarii</name>
    <dbReference type="NCBI Taxonomy" id="624146"/>
    <lineage>
        <taxon>Bacteria</taxon>
        <taxon>Pseudomonadati</taxon>
        <taxon>Pseudomonadota</taxon>
        <taxon>Gammaproteobacteria</taxon>
        <taxon>Alteromonadales</taxon>
        <taxon>Idiomarinaceae</taxon>
        <taxon>Pseudidiomarina</taxon>
    </lineage>
</organism>
<accession>A0A7Z6ZVC6</accession>
<evidence type="ECO:0000259" key="1">
    <source>
        <dbReference type="PROSITE" id="PS51832"/>
    </source>
</evidence>
<dbReference type="Gene3D" id="1.10.3210.10">
    <property type="entry name" value="Hypothetical protein af1432"/>
    <property type="match status" value="2"/>
</dbReference>
<dbReference type="PANTHER" id="PTHR43155">
    <property type="entry name" value="CYCLIC DI-GMP PHOSPHODIESTERASE PA4108-RELATED"/>
    <property type="match status" value="1"/>
</dbReference>
<dbReference type="SMART" id="SM00471">
    <property type="entry name" value="HDc"/>
    <property type="match status" value="1"/>
</dbReference>
<protein>
    <submittedName>
        <fullName evidence="2">Phosphohydrolase</fullName>
    </submittedName>
</protein>